<dbReference type="InterPro" id="IPR000014">
    <property type="entry name" value="PAS"/>
</dbReference>
<organism evidence="2 3">
    <name type="scientific">Sulfobacillus benefaciens</name>
    <dbReference type="NCBI Taxonomy" id="453960"/>
    <lineage>
        <taxon>Bacteria</taxon>
        <taxon>Bacillati</taxon>
        <taxon>Bacillota</taxon>
        <taxon>Clostridia</taxon>
        <taxon>Eubacteriales</taxon>
        <taxon>Clostridiales Family XVII. Incertae Sedis</taxon>
        <taxon>Sulfobacillus</taxon>
    </lineage>
</organism>
<dbReference type="Gene3D" id="3.30.70.270">
    <property type="match status" value="1"/>
</dbReference>
<dbReference type="Pfam" id="PF13188">
    <property type="entry name" value="PAS_8"/>
    <property type="match status" value="1"/>
</dbReference>
<dbReference type="InterPro" id="IPR035965">
    <property type="entry name" value="PAS-like_dom_sf"/>
</dbReference>
<dbReference type="NCBIfam" id="TIGR00254">
    <property type="entry name" value="GGDEF"/>
    <property type="match status" value="1"/>
</dbReference>
<evidence type="ECO:0000259" key="1">
    <source>
        <dbReference type="PROSITE" id="PS50887"/>
    </source>
</evidence>
<dbReference type="EMBL" id="PXYW01000058">
    <property type="protein sequence ID" value="PSR31962.1"/>
    <property type="molecule type" value="Genomic_DNA"/>
</dbReference>
<dbReference type="InterPro" id="IPR029787">
    <property type="entry name" value="Nucleotide_cyclase"/>
</dbReference>
<dbReference type="GO" id="GO:1902201">
    <property type="term" value="P:negative regulation of bacterial-type flagellum-dependent cell motility"/>
    <property type="evidence" value="ECO:0007669"/>
    <property type="project" value="TreeGrafter"/>
</dbReference>
<name>A0A2T2XBX0_9FIRM</name>
<dbReference type="PROSITE" id="PS50887">
    <property type="entry name" value="GGDEF"/>
    <property type="match status" value="1"/>
</dbReference>
<dbReference type="PANTHER" id="PTHR45138">
    <property type="entry name" value="REGULATORY COMPONENTS OF SENSORY TRANSDUCTION SYSTEM"/>
    <property type="match status" value="1"/>
</dbReference>
<dbReference type="Pfam" id="PF13426">
    <property type="entry name" value="PAS_9"/>
    <property type="match status" value="1"/>
</dbReference>
<dbReference type="GO" id="GO:0043709">
    <property type="term" value="P:cell adhesion involved in single-species biofilm formation"/>
    <property type="evidence" value="ECO:0007669"/>
    <property type="project" value="TreeGrafter"/>
</dbReference>
<evidence type="ECO:0000313" key="2">
    <source>
        <dbReference type="EMBL" id="PSR31962.1"/>
    </source>
</evidence>
<dbReference type="SUPFAM" id="SSF55073">
    <property type="entry name" value="Nucleotide cyclase"/>
    <property type="match status" value="1"/>
</dbReference>
<gene>
    <name evidence="2" type="ORF">C7B46_16450</name>
</gene>
<comment type="caution">
    <text evidence="2">The sequence shown here is derived from an EMBL/GenBank/DDBJ whole genome shotgun (WGS) entry which is preliminary data.</text>
</comment>
<sequence length="513" mass="58654">MRRAIQRPVWEPMGILKILCGRYNTMQSITNVAELATAHGYVLHQRYRGWRDCALMMESHTDQRNNGVTSQESAPMVQWEQVFHVLTTHMVIGVALHTDRFLYANVALQNLLGYSQEDLFTMAIWDLCDEPSRTQIRTVINTARNTLMAVPPSLLQWMDEQPALPSDDVPPIRLHMRTTLGQWLWIDAYVTSIAYQDMLVSVINFLDVSHQVQLLAQVEQDEQRFHETLEAIPLPILIIQDTCLYANAATRQWLGYTDEALRQLRPNDLLADHTADGSLWQRIGDEAQRGRLEGDTLPRVAIRTVSGHQRWARVTMRSIWYHNDWAVLVIAADLTAEVRNERVLQKTTDHYRTLAEIDPLTQLANRRVLDQQLAHHVHAKNAKPSFGLIMVDLDHFKQVNDTWGHDVGDQILQEMADIFRHNVRHQDLLAHYGGEEFMILVHASSLDDGILLAERIRNAVSTHNFPVVSHVTVSMGVAMCSPEDTVQSLTRRVDQALYLAKHQGRNCVVTMNS</sequence>
<dbReference type="InterPro" id="IPR000160">
    <property type="entry name" value="GGDEF_dom"/>
</dbReference>
<proteinExistence type="predicted"/>
<protein>
    <recommendedName>
        <fullName evidence="1">GGDEF domain-containing protein</fullName>
    </recommendedName>
</protein>
<dbReference type="FunFam" id="3.30.70.270:FF:000001">
    <property type="entry name" value="Diguanylate cyclase domain protein"/>
    <property type="match status" value="1"/>
</dbReference>
<dbReference type="GO" id="GO:0052621">
    <property type="term" value="F:diguanylate cyclase activity"/>
    <property type="evidence" value="ECO:0007669"/>
    <property type="project" value="TreeGrafter"/>
</dbReference>
<evidence type="ECO:0000313" key="3">
    <source>
        <dbReference type="Proteomes" id="UP000242972"/>
    </source>
</evidence>
<dbReference type="CDD" id="cd00130">
    <property type="entry name" value="PAS"/>
    <property type="match status" value="1"/>
</dbReference>
<dbReference type="SMART" id="SM00091">
    <property type="entry name" value="PAS"/>
    <property type="match status" value="2"/>
</dbReference>
<dbReference type="PANTHER" id="PTHR45138:SF9">
    <property type="entry name" value="DIGUANYLATE CYCLASE DGCM-RELATED"/>
    <property type="match status" value="1"/>
</dbReference>
<dbReference type="SUPFAM" id="SSF55785">
    <property type="entry name" value="PYP-like sensor domain (PAS domain)"/>
    <property type="match status" value="2"/>
</dbReference>
<reference evidence="2 3" key="1">
    <citation type="journal article" date="2014" name="BMC Genomics">
        <title>Comparison of environmental and isolate Sulfobacillus genomes reveals diverse carbon, sulfur, nitrogen, and hydrogen metabolisms.</title>
        <authorList>
            <person name="Justice N.B."/>
            <person name="Norman A."/>
            <person name="Brown C.T."/>
            <person name="Singh A."/>
            <person name="Thomas B.C."/>
            <person name="Banfield J.F."/>
        </authorList>
    </citation>
    <scope>NUCLEOTIDE SEQUENCE [LARGE SCALE GENOMIC DNA]</scope>
    <source>
        <strain evidence="2">AMDSBA4</strain>
    </source>
</reference>
<dbReference type="GO" id="GO:0005886">
    <property type="term" value="C:plasma membrane"/>
    <property type="evidence" value="ECO:0007669"/>
    <property type="project" value="TreeGrafter"/>
</dbReference>
<dbReference type="CDD" id="cd01949">
    <property type="entry name" value="GGDEF"/>
    <property type="match status" value="1"/>
</dbReference>
<feature type="domain" description="GGDEF" evidence="1">
    <location>
        <begin position="384"/>
        <end position="513"/>
    </location>
</feature>
<dbReference type="Pfam" id="PF00990">
    <property type="entry name" value="GGDEF"/>
    <property type="match status" value="1"/>
</dbReference>
<dbReference type="NCBIfam" id="TIGR00229">
    <property type="entry name" value="sensory_box"/>
    <property type="match status" value="2"/>
</dbReference>
<dbReference type="Proteomes" id="UP000242972">
    <property type="component" value="Unassembled WGS sequence"/>
</dbReference>
<dbReference type="Gene3D" id="3.30.450.20">
    <property type="entry name" value="PAS domain"/>
    <property type="match status" value="2"/>
</dbReference>
<accession>A0A2T2XBX0</accession>
<dbReference type="SMART" id="SM00267">
    <property type="entry name" value="GGDEF"/>
    <property type="match status" value="1"/>
</dbReference>
<dbReference type="InterPro" id="IPR050469">
    <property type="entry name" value="Diguanylate_Cyclase"/>
</dbReference>
<dbReference type="InterPro" id="IPR043128">
    <property type="entry name" value="Rev_trsase/Diguanyl_cyclase"/>
</dbReference>
<dbReference type="AlphaFoldDB" id="A0A2T2XBX0"/>